<gene>
    <name evidence="1" type="ORF">LPJ66_004076</name>
</gene>
<accession>A0ACC1IMB9</accession>
<dbReference type="EMBL" id="JANBPG010000463">
    <property type="protein sequence ID" value="KAJ1896298.1"/>
    <property type="molecule type" value="Genomic_DNA"/>
</dbReference>
<evidence type="ECO:0000313" key="1">
    <source>
        <dbReference type="EMBL" id="KAJ1896298.1"/>
    </source>
</evidence>
<comment type="caution">
    <text evidence="1">The sequence shown here is derived from an EMBL/GenBank/DDBJ whole genome shotgun (WGS) entry which is preliminary data.</text>
</comment>
<proteinExistence type="predicted"/>
<organism evidence="1 2">
    <name type="scientific">Kickxella alabastrina</name>
    <dbReference type="NCBI Taxonomy" id="61397"/>
    <lineage>
        <taxon>Eukaryota</taxon>
        <taxon>Fungi</taxon>
        <taxon>Fungi incertae sedis</taxon>
        <taxon>Zoopagomycota</taxon>
        <taxon>Kickxellomycotina</taxon>
        <taxon>Kickxellomycetes</taxon>
        <taxon>Kickxellales</taxon>
        <taxon>Kickxellaceae</taxon>
        <taxon>Kickxella</taxon>
    </lineage>
</organism>
<keyword evidence="2" id="KW-1185">Reference proteome</keyword>
<evidence type="ECO:0000313" key="2">
    <source>
        <dbReference type="Proteomes" id="UP001150581"/>
    </source>
</evidence>
<dbReference type="Proteomes" id="UP001150581">
    <property type="component" value="Unassembled WGS sequence"/>
</dbReference>
<name>A0ACC1IMB9_9FUNG</name>
<sequence>MSYILPQPLSSTSAATAMTAASAVAAATAALEEQMLAGRADEIHAGTISHSSSVSTPPAHGSRRPQKGATHRRSVARPPKSTHASVIRVVSEGSPLPKLPPIPGLENHNALFVSTTDGLPSTSLHRRADSVDKEHNTDVALENAVSEKLRMAHMMDLDLATARCPPAKSKLGLRGFRFGWRQSKAKQQMQGAELSSVPVLATTKGKTRWTAQDVDALAEASLHYWNSGSYVDFESLAGKLGRAPNDISDMLEHTLQGYVRFGSTPCWADKDHFFIMRWAAAEFPKNQLLNPVLANFLSLPSMAAKLRTAIILFWQTFEKECDCMDPQWSTRKLLRSLQGKSLVASAAPPEEIELEDTSSTAPLFSFGARPVVAETEAIESPDSNALLVVHQGGMVASAAADADANVVAVGVAAAGRPRANTVAYSQLRSRDIFKYGTGHRAPQDGGNVDESSAQMQIVAALDDPELSPAQSYHALGLSTSGSNLDVQFSDLAVETRLKVRRFVDRFIADFPADFRQRVDAQNAGKDGLCVTVDHFKNFEYNNNAFYKAIETIYRFTGGSTVYTRNMFFHVQLTHAIRLDCIPESDASWFRINEFATTVFNKQIEDARFIIFQAYTDMADSNSNGTATATATGNSPGPVGTSSTPVGNRIAVVRADRSSNSVVNGGNVSASLFERAFYMDKLANNYVKFLVDNMSDGLSQRARDYGLRPMPVALQVDEASMLTFDVEIRNMLIEFIWEDIPQSTLESKEIALLRALELLNGKLSRRFGLTTGLLQSALDDQRNEGGNFGDNCNIESISDLHNIPGTLKAQVLGRAFAQCSFNETKYLFFEAMLHDHPFRPVTRDELKEWRARSSSPFGKDVDYELNTRLYKYLQRLQFRPTANQWLQASAAATLSMLYRTLGAALHKDILAHIDISAYESRFRDIVLNESLGPASNGPTLGLSQSENTNTSRLSAFGRPPKWVSLLAESSSGRGHTNTARPQYLLPSDGIQEETTHLSATSRASSPFGSEPLSSNAASIASRGGSSSNGISVIKDSGVSQSSRPDFSWIPKTASNATSHLSTSPQPIANREPFHYHDQHGSAMASQSATLPCAVPGPVPFYGYHTPQIAHLYAPYAQQIDPAQQLPVAYGAALVPKTNDAFCYPEIVAAQGPSPDMLAADAAAHGGTRSGDGASMSMLLQKFKEMEDLIRQLQVQSGQ</sequence>
<reference evidence="1" key="1">
    <citation type="submission" date="2022-07" db="EMBL/GenBank/DDBJ databases">
        <title>Phylogenomic reconstructions and comparative analyses of Kickxellomycotina fungi.</title>
        <authorList>
            <person name="Reynolds N.K."/>
            <person name="Stajich J.E."/>
            <person name="Barry K."/>
            <person name="Grigoriev I.V."/>
            <person name="Crous P."/>
            <person name="Smith M.E."/>
        </authorList>
    </citation>
    <scope>NUCLEOTIDE SEQUENCE</scope>
    <source>
        <strain evidence="1">Benny 63K</strain>
    </source>
</reference>
<protein>
    <submittedName>
        <fullName evidence="1">Uncharacterized protein</fullName>
    </submittedName>
</protein>